<name>A0A972K3H5_9BACL</name>
<dbReference type="EMBL" id="WHOD01000084">
    <property type="protein sequence ID" value="NOU95918.1"/>
    <property type="molecule type" value="Genomic_DNA"/>
</dbReference>
<dbReference type="PANTHER" id="PTHR43311:SF2">
    <property type="entry name" value="GLUTAMATE--TRNA LIGASE, MITOCHONDRIAL-RELATED"/>
    <property type="match status" value="1"/>
</dbReference>
<dbReference type="GO" id="GO:0005524">
    <property type="term" value="F:ATP binding"/>
    <property type="evidence" value="ECO:0007669"/>
    <property type="project" value="UniProtKB-UniRule"/>
</dbReference>
<dbReference type="GO" id="GO:0006424">
    <property type="term" value="P:glutamyl-tRNA aminoacylation"/>
    <property type="evidence" value="ECO:0007669"/>
    <property type="project" value="UniProtKB-UniRule"/>
</dbReference>
<organism evidence="10 11">
    <name type="scientific">Paenibacillus foliorum</name>
    <dbReference type="NCBI Taxonomy" id="2654974"/>
    <lineage>
        <taxon>Bacteria</taxon>
        <taxon>Bacillati</taxon>
        <taxon>Bacillota</taxon>
        <taxon>Bacilli</taxon>
        <taxon>Bacillales</taxon>
        <taxon>Paenibacillaceae</taxon>
        <taxon>Paenibacillus</taxon>
    </lineage>
</organism>
<feature type="domain" description="Glutamyl/glutaminyl-tRNA synthetase class Ib catalytic" evidence="8">
    <location>
        <begin position="36"/>
        <end position="329"/>
    </location>
</feature>
<dbReference type="Pfam" id="PF19269">
    <property type="entry name" value="Anticodon_2"/>
    <property type="match status" value="1"/>
</dbReference>
<keyword evidence="2 7" id="KW-0436">Ligase</keyword>
<dbReference type="InterPro" id="IPR014729">
    <property type="entry name" value="Rossmann-like_a/b/a_fold"/>
</dbReference>
<feature type="short sequence motif" description="'KMSKS' region" evidence="7">
    <location>
        <begin position="294"/>
        <end position="298"/>
    </location>
</feature>
<comment type="catalytic activity">
    <reaction evidence="7">
        <text>tRNA(Glu) + L-glutamate + ATP = L-glutamyl-tRNA(Glu) + AMP + diphosphate</text>
        <dbReference type="Rhea" id="RHEA:23540"/>
        <dbReference type="Rhea" id="RHEA-COMP:9663"/>
        <dbReference type="Rhea" id="RHEA-COMP:9680"/>
        <dbReference type="ChEBI" id="CHEBI:29985"/>
        <dbReference type="ChEBI" id="CHEBI:30616"/>
        <dbReference type="ChEBI" id="CHEBI:33019"/>
        <dbReference type="ChEBI" id="CHEBI:78442"/>
        <dbReference type="ChEBI" id="CHEBI:78520"/>
        <dbReference type="ChEBI" id="CHEBI:456215"/>
        <dbReference type="EC" id="6.1.1.17"/>
    </reaction>
</comment>
<keyword evidence="7" id="KW-0963">Cytoplasm</keyword>
<evidence type="ECO:0000256" key="4">
    <source>
        <dbReference type="ARBA" id="ARBA00022840"/>
    </source>
</evidence>
<comment type="subunit">
    <text evidence="7">Monomer.</text>
</comment>
<dbReference type="SUPFAM" id="SSF48163">
    <property type="entry name" value="An anticodon-binding domain of class I aminoacyl-tRNA synthetases"/>
    <property type="match status" value="1"/>
</dbReference>
<dbReference type="PRINTS" id="PR00987">
    <property type="entry name" value="TRNASYNTHGLU"/>
</dbReference>
<evidence type="ECO:0000256" key="3">
    <source>
        <dbReference type="ARBA" id="ARBA00022741"/>
    </source>
</evidence>
<dbReference type="RefSeq" id="WP_171654149.1">
    <property type="nucleotide sequence ID" value="NZ_WHOD01000084.1"/>
</dbReference>
<dbReference type="Gene3D" id="1.10.10.350">
    <property type="match status" value="1"/>
</dbReference>
<dbReference type="HAMAP" id="MF_00022">
    <property type="entry name" value="Glu_tRNA_synth_type1"/>
    <property type="match status" value="1"/>
</dbReference>
<keyword evidence="11" id="KW-1185">Reference proteome</keyword>
<evidence type="ECO:0000259" key="8">
    <source>
        <dbReference type="Pfam" id="PF00749"/>
    </source>
</evidence>
<dbReference type="GO" id="GO:0004818">
    <property type="term" value="F:glutamate-tRNA ligase activity"/>
    <property type="evidence" value="ECO:0007669"/>
    <property type="project" value="UniProtKB-UniRule"/>
</dbReference>
<dbReference type="InterPro" id="IPR008925">
    <property type="entry name" value="aa_tRNA-synth_I_cd-bd_sf"/>
</dbReference>
<keyword evidence="5 7" id="KW-0648">Protein biosynthesis</keyword>
<comment type="function">
    <text evidence="7">Catalyzes the attachment of glutamate to tRNA(Glu) in a two-step reaction: glutamate is first activated by ATP to form Glu-AMP and then transferred to the acceptor end of tRNA(Glu).</text>
</comment>
<dbReference type="Proteomes" id="UP000641588">
    <property type="component" value="Unassembled WGS sequence"/>
</dbReference>
<evidence type="ECO:0000259" key="9">
    <source>
        <dbReference type="Pfam" id="PF19269"/>
    </source>
</evidence>
<evidence type="ECO:0000313" key="10">
    <source>
        <dbReference type="EMBL" id="NOU95918.1"/>
    </source>
</evidence>
<dbReference type="InterPro" id="IPR049940">
    <property type="entry name" value="GluQ/Sye"/>
</dbReference>
<keyword evidence="4 7" id="KW-0067">ATP-binding</keyword>
<protein>
    <recommendedName>
        <fullName evidence="7">Glutamate--tRNA ligase</fullName>
        <ecNumber evidence="7">6.1.1.17</ecNumber>
    </recommendedName>
    <alternativeName>
        <fullName evidence="7">Glutamyl-tRNA synthetase</fullName>
        <shortName evidence="7">GluRS</shortName>
    </alternativeName>
</protein>
<evidence type="ECO:0000313" key="11">
    <source>
        <dbReference type="Proteomes" id="UP000641588"/>
    </source>
</evidence>
<comment type="caution">
    <text evidence="10">The sequence shown here is derived from an EMBL/GenBank/DDBJ whole genome shotgun (WGS) entry which is preliminary data.</text>
</comment>
<dbReference type="AlphaFoldDB" id="A0A972K3H5"/>
<dbReference type="InterPro" id="IPR020058">
    <property type="entry name" value="Glu/Gln-tRNA-synth_Ib_cat-dom"/>
</dbReference>
<proteinExistence type="inferred from homology"/>
<dbReference type="Pfam" id="PF00749">
    <property type="entry name" value="tRNA-synt_1c"/>
    <property type="match status" value="1"/>
</dbReference>
<dbReference type="InterPro" id="IPR020751">
    <property type="entry name" value="aa-tRNA-synth_I_codon-bd_sub2"/>
</dbReference>
<dbReference type="InterPro" id="IPR045462">
    <property type="entry name" value="aa-tRNA-synth_I_cd-bd"/>
</dbReference>
<comment type="similarity">
    <text evidence="1 7">Belongs to the class-I aminoacyl-tRNA synthetase family. Glutamate--tRNA ligase type 1 subfamily.</text>
</comment>
<accession>A0A972K3H5</accession>
<evidence type="ECO:0000256" key="2">
    <source>
        <dbReference type="ARBA" id="ARBA00022598"/>
    </source>
</evidence>
<comment type="caution">
    <text evidence="7">Lacks conserved residue(s) required for the propagation of feature annotation.</text>
</comment>
<sequence>MSYNTELADLLFPEVTISPIEIFSKYPPRILDKSAMVTRFAPSPTGFITIGSLYATFISERLAHQSDGVFYLRVEDTDKKREVDGSIADMIDALNQFGIDIDEGPTTLKYESGEYGPYTQSSRVYIYNVFIKELIKQGLAYPCFCNSNQLQNIRDFQQTQKVTTGYYGQWAAHRNFTLDQVKEEINDGKPYVIRLKSPGKITGRVIYRDLVKGDIIMPENHQDIVIMKSDGIPTYHLAHVIDDFLMGTTHVIRGDEWLSSIPIHLQLFEVFSFKKPEYGHIAPIMKMDGDSKRKFSKRKDPDAAAKYYLQEGYPSEAICEYFMTLISSGFEEWKMKHSDQPYSNYNVDICKMNVSGALFDINKLNDISKDFVSRLSAEEVLDRVLIWAQKYDIQLYNLLTKDKDYSIRIFNIGRSSSNKPRKDIAKWSEVKSFFVYFFDEMIDSPTSRSTGDLPKTIPYGIAKQLVNDYLEVYDSNDDREQWFEKVKDISEKHGFARDMKLFKKNPEDYQGHVGDVATILRITLTGRANTPDLYDIIQTMSDDRVRNRLIKFSSE</sequence>
<evidence type="ECO:0000256" key="1">
    <source>
        <dbReference type="ARBA" id="ARBA00007894"/>
    </source>
</evidence>
<feature type="domain" description="Aminoacyl-tRNA synthetase class I anticodon-binding" evidence="9">
    <location>
        <begin position="510"/>
        <end position="549"/>
    </location>
</feature>
<dbReference type="SUPFAM" id="SSF52374">
    <property type="entry name" value="Nucleotidylyl transferase"/>
    <property type="match status" value="1"/>
</dbReference>
<dbReference type="PANTHER" id="PTHR43311">
    <property type="entry name" value="GLUTAMATE--TRNA LIGASE"/>
    <property type="match status" value="1"/>
</dbReference>
<dbReference type="GO" id="GO:0000049">
    <property type="term" value="F:tRNA binding"/>
    <property type="evidence" value="ECO:0007669"/>
    <property type="project" value="InterPro"/>
</dbReference>
<evidence type="ECO:0000256" key="5">
    <source>
        <dbReference type="ARBA" id="ARBA00022917"/>
    </source>
</evidence>
<reference evidence="10" key="1">
    <citation type="submission" date="2019-10" db="EMBL/GenBank/DDBJ databases">
        <title>Description of Paenibacillus glebae sp. nov.</title>
        <authorList>
            <person name="Carlier A."/>
            <person name="Qi S."/>
        </authorList>
    </citation>
    <scope>NUCLEOTIDE SEQUENCE</scope>
    <source>
        <strain evidence="10">LMG 31456</strain>
    </source>
</reference>
<feature type="binding site" evidence="7">
    <location>
        <position position="297"/>
    </location>
    <ligand>
        <name>ATP</name>
        <dbReference type="ChEBI" id="CHEBI:30616"/>
    </ligand>
</feature>
<evidence type="ECO:0000256" key="6">
    <source>
        <dbReference type="ARBA" id="ARBA00023146"/>
    </source>
</evidence>
<dbReference type="InterPro" id="IPR000924">
    <property type="entry name" value="Glu/Gln-tRNA-synth"/>
</dbReference>
<comment type="subcellular location">
    <subcellularLocation>
        <location evidence="7">Cytoplasm</location>
    </subcellularLocation>
</comment>
<dbReference type="EC" id="6.1.1.17" evidence="7"/>
<keyword evidence="3 7" id="KW-0547">Nucleotide-binding</keyword>
<evidence type="ECO:0000256" key="7">
    <source>
        <dbReference type="HAMAP-Rule" id="MF_00022"/>
    </source>
</evidence>
<keyword evidence="6 7" id="KW-0030">Aminoacyl-tRNA synthetase</keyword>
<dbReference type="GO" id="GO:0005829">
    <property type="term" value="C:cytosol"/>
    <property type="evidence" value="ECO:0007669"/>
    <property type="project" value="TreeGrafter"/>
</dbReference>
<dbReference type="InterPro" id="IPR004527">
    <property type="entry name" value="Glu-tRNA-ligase_bac/mito"/>
</dbReference>
<gene>
    <name evidence="7" type="primary">gltX</name>
    <name evidence="10" type="ORF">GC093_22225</name>
</gene>
<dbReference type="Gene3D" id="3.40.50.620">
    <property type="entry name" value="HUPs"/>
    <property type="match status" value="1"/>
</dbReference>